<dbReference type="EMBL" id="GG658170">
    <property type="protein sequence ID" value="EEO29670.1"/>
    <property type="molecule type" value="Genomic_DNA"/>
</dbReference>
<dbReference type="HOGENOM" id="CLU_114504_0_0_4"/>
<name>C3X8Z4_OXAFO</name>
<dbReference type="AlphaFoldDB" id="C3X8Z4"/>
<reference evidence="1 2" key="1">
    <citation type="submission" date="2009-02" db="EMBL/GenBank/DDBJ databases">
        <title>The Genome Sequence of Oxalobacter formigenes OXCC13.</title>
        <authorList>
            <consortium name="The Broad Institute Genome Sequencing Platform"/>
            <person name="Ward D."/>
            <person name="Young S.K."/>
            <person name="Kodira C.D."/>
            <person name="Zeng Q."/>
            <person name="Koehrsen M."/>
            <person name="Alvarado L."/>
            <person name="Berlin A."/>
            <person name="Borenstein D."/>
            <person name="Chen Z."/>
            <person name="Engels R."/>
            <person name="Freedman E."/>
            <person name="Gellesch M."/>
            <person name="Goldberg J."/>
            <person name="Griggs A."/>
            <person name="Gujja S."/>
            <person name="Heiman D."/>
            <person name="Hepburn T."/>
            <person name="Howarth C."/>
            <person name="Jen D."/>
            <person name="Larson L."/>
            <person name="Lewis B."/>
            <person name="Mehta T."/>
            <person name="Park D."/>
            <person name="Pearson M."/>
            <person name="Roberts A."/>
            <person name="Saif S."/>
            <person name="Shea T."/>
            <person name="Shenoy N."/>
            <person name="Sisk P."/>
            <person name="Stolte C."/>
            <person name="Sykes S."/>
            <person name="Walk T."/>
            <person name="White J."/>
            <person name="Yandava C."/>
            <person name="Allison M.J."/>
            <person name="Lander E."/>
            <person name="Nusbaum C."/>
            <person name="Galagan J."/>
            <person name="Birren B."/>
        </authorList>
    </citation>
    <scope>NUCLEOTIDE SEQUENCE [LARGE SCALE GENOMIC DNA]</scope>
    <source>
        <strain evidence="1 2">OXCC13</strain>
    </source>
</reference>
<proteinExistence type="predicted"/>
<protein>
    <recommendedName>
        <fullName evidence="3">THAP4-like heme-binding beta-barrel domain-containing protein</fullName>
    </recommendedName>
</protein>
<gene>
    <name evidence="1" type="ORF">OFBG_00698</name>
</gene>
<dbReference type="GeneID" id="77135393"/>
<dbReference type="OrthoDB" id="9814791at2"/>
<evidence type="ECO:0000313" key="2">
    <source>
        <dbReference type="Proteomes" id="UP000005089"/>
    </source>
</evidence>
<dbReference type="eggNOG" id="COG3554">
    <property type="taxonomic scope" value="Bacteria"/>
</dbReference>
<dbReference type="Proteomes" id="UP000005089">
    <property type="component" value="Unassembled WGS sequence"/>
</dbReference>
<dbReference type="RefSeq" id="WP_005880313.1">
    <property type="nucleotide sequence ID" value="NZ_CP019430.1"/>
</dbReference>
<keyword evidence="2" id="KW-1185">Reference proteome</keyword>
<organism evidence="1 2">
    <name type="scientific">Oxalobacter formigenes OXCC13</name>
    <dbReference type="NCBI Taxonomy" id="556269"/>
    <lineage>
        <taxon>Bacteria</taxon>
        <taxon>Pseudomonadati</taxon>
        <taxon>Pseudomonadota</taxon>
        <taxon>Betaproteobacteria</taxon>
        <taxon>Burkholderiales</taxon>
        <taxon>Oxalobacteraceae</taxon>
        <taxon>Oxalobacter</taxon>
    </lineage>
</organism>
<accession>C3X8Z4</accession>
<evidence type="ECO:0000313" key="1">
    <source>
        <dbReference type="EMBL" id="EEO29670.1"/>
    </source>
</evidence>
<sequence length="167" mass="19332">MNEFSDALIDTGKKGKIPKEYDWFGFLIGEWDILYSDNHGTGRERQVKGEWIFSWVLDGTAIQDVFICPSRAERQIHPQPDATWGTTLRIFNPGTKAWDIFYGATGEAERLEAKKEGDDIVLTETAEGKMKWIFSDIRDNYFLWENRLFNEDGSSLLQCRIVGTRRK</sequence>
<dbReference type="STRING" id="847.BRW83_1531"/>
<evidence type="ECO:0008006" key="3">
    <source>
        <dbReference type="Google" id="ProtNLM"/>
    </source>
</evidence>